<organism evidence="2 3">
    <name type="scientific">Pseudorhizobium endolithicum</name>
    <dbReference type="NCBI Taxonomy" id="1191678"/>
    <lineage>
        <taxon>Bacteria</taxon>
        <taxon>Pseudomonadati</taxon>
        <taxon>Pseudomonadota</taxon>
        <taxon>Alphaproteobacteria</taxon>
        <taxon>Hyphomicrobiales</taxon>
        <taxon>Rhizobiaceae</taxon>
        <taxon>Rhizobium/Agrobacterium group</taxon>
        <taxon>Pseudorhizobium</taxon>
    </lineage>
</organism>
<dbReference type="SUPFAM" id="SSF50630">
    <property type="entry name" value="Acid proteases"/>
    <property type="match status" value="1"/>
</dbReference>
<dbReference type="RefSeq" id="WP_142591943.1">
    <property type="nucleotide sequence ID" value="NZ_CABFWF030000008.1"/>
</dbReference>
<comment type="caution">
    <text evidence="2">The sequence shown here is derived from an EMBL/GenBank/DDBJ whole genome shotgun (WGS) entry which is preliminary data.</text>
</comment>
<keyword evidence="2" id="KW-0378">Hydrolase</keyword>
<evidence type="ECO:0000313" key="2">
    <source>
        <dbReference type="EMBL" id="CAD7029514.1"/>
    </source>
</evidence>
<dbReference type="InterPro" id="IPR001969">
    <property type="entry name" value="Aspartic_peptidase_AS"/>
</dbReference>
<dbReference type="Proteomes" id="UP000606921">
    <property type="component" value="Unassembled WGS sequence"/>
</dbReference>
<evidence type="ECO:0000256" key="1">
    <source>
        <dbReference type="SAM" id="SignalP"/>
    </source>
</evidence>
<gene>
    <name evidence="2" type="ORF">REJC140_02710</name>
</gene>
<keyword evidence="2" id="KW-0645">Protease</keyword>
<dbReference type="Pfam" id="PF13975">
    <property type="entry name" value="gag-asp_proteas"/>
    <property type="match status" value="1"/>
</dbReference>
<dbReference type="InterPro" id="IPR034122">
    <property type="entry name" value="Retropepsin-like_bacterial"/>
</dbReference>
<dbReference type="Gene3D" id="2.40.70.10">
    <property type="entry name" value="Acid Proteases"/>
    <property type="match status" value="1"/>
</dbReference>
<reference evidence="2 3" key="1">
    <citation type="submission" date="2020-11" db="EMBL/GenBank/DDBJ databases">
        <authorList>
            <person name="Lassalle F."/>
        </authorList>
    </citation>
    <scope>NUCLEOTIDE SEQUENCE [LARGE SCALE GENOMIC DNA]</scope>
    <source>
        <strain evidence="2 3">JC140</strain>
    </source>
</reference>
<sequence>MFGRSLFLFALVAVLASQVPALLGLTEIPAPSDEPVQQVSAATTSPRTAALAVNGGGHYSAVFRINGKPVEGMVDTGASLVALNESTARRLGYSGNRLEFKHQVSTANGRTEAAHVVLDRIELQGVRVRQVDAFVLRDAALASTLVGMSFLSKLSSFRVDDGVMKLTQ</sequence>
<keyword evidence="3" id="KW-1185">Reference proteome</keyword>
<proteinExistence type="predicted"/>
<dbReference type="GO" id="GO:0008233">
    <property type="term" value="F:peptidase activity"/>
    <property type="evidence" value="ECO:0007669"/>
    <property type="project" value="UniProtKB-KW"/>
</dbReference>
<dbReference type="CDD" id="cd05483">
    <property type="entry name" value="retropepsin_like_bacteria"/>
    <property type="match status" value="1"/>
</dbReference>
<feature type="chain" id="PRO_5045556711" evidence="1">
    <location>
        <begin position="22"/>
        <end position="168"/>
    </location>
</feature>
<dbReference type="InterPro" id="IPR021109">
    <property type="entry name" value="Peptidase_aspartic_dom_sf"/>
</dbReference>
<keyword evidence="1" id="KW-0732">Signal</keyword>
<evidence type="ECO:0000313" key="3">
    <source>
        <dbReference type="Proteomes" id="UP000606921"/>
    </source>
</evidence>
<accession>A0ABN7JL07</accession>
<protein>
    <submittedName>
        <fullName evidence="2">TIGR02281 family clan AA aspartic protease</fullName>
    </submittedName>
</protein>
<dbReference type="GO" id="GO:0006508">
    <property type="term" value="P:proteolysis"/>
    <property type="evidence" value="ECO:0007669"/>
    <property type="project" value="UniProtKB-KW"/>
</dbReference>
<dbReference type="PROSITE" id="PS00141">
    <property type="entry name" value="ASP_PROTEASE"/>
    <property type="match status" value="1"/>
</dbReference>
<dbReference type="InterPro" id="IPR011969">
    <property type="entry name" value="Clan_AA_Asp_peptidase_C"/>
</dbReference>
<name>A0ABN7JL07_9HYPH</name>
<feature type="signal peptide" evidence="1">
    <location>
        <begin position="1"/>
        <end position="21"/>
    </location>
</feature>
<dbReference type="NCBIfam" id="TIGR02281">
    <property type="entry name" value="clan_AA_DTGA"/>
    <property type="match status" value="1"/>
</dbReference>
<dbReference type="EMBL" id="CABFWF030000008">
    <property type="protein sequence ID" value="CAD7029514.1"/>
    <property type="molecule type" value="Genomic_DNA"/>
</dbReference>